<dbReference type="AlphaFoldDB" id="X1HWM2"/>
<dbReference type="EMBL" id="BARU01027480">
    <property type="protein sequence ID" value="GAH74536.1"/>
    <property type="molecule type" value="Genomic_DNA"/>
</dbReference>
<feature type="non-terminal residue" evidence="1">
    <location>
        <position position="1"/>
    </location>
</feature>
<evidence type="ECO:0000313" key="1">
    <source>
        <dbReference type="EMBL" id="GAH74536.1"/>
    </source>
</evidence>
<reference evidence="1" key="1">
    <citation type="journal article" date="2014" name="Front. Microbiol.">
        <title>High frequency of phylogenetically diverse reductive dehalogenase-homologous genes in deep subseafloor sedimentary metagenomes.</title>
        <authorList>
            <person name="Kawai M."/>
            <person name="Futagami T."/>
            <person name="Toyoda A."/>
            <person name="Takaki Y."/>
            <person name="Nishi S."/>
            <person name="Hori S."/>
            <person name="Arai W."/>
            <person name="Tsubouchi T."/>
            <person name="Morono Y."/>
            <person name="Uchiyama I."/>
            <person name="Ito T."/>
            <person name="Fujiyama A."/>
            <person name="Inagaki F."/>
            <person name="Takami H."/>
        </authorList>
    </citation>
    <scope>NUCLEOTIDE SEQUENCE</scope>
    <source>
        <strain evidence="1">Expedition CK06-06</strain>
    </source>
</reference>
<sequence>NQLIERSRETNILLKGLQNQLLLTGDKKEERKDREAKADKKGQGINGFLKRLFKGAN</sequence>
<protein>
    <submittedName>
        <fullName evidence="1">Uncharacterized protein</fullName>
    </submittedName>
</protein>
<name>X1HWM2_9ZZZZ</name>
<proteinExistence type="predicted"/>
<organism evidence="1">
    <name type="scientific">marine sediment metagenome</name>
    <dbReference type="NCBI Taxonomy" id="412755"/>
    <lineage>
        <taxon>unclassified sequences</taxon>
        <taxon>metagenomes</taxon>
        <taxon>ecological metagenomes</taxon>
    </lineage>
</organism>
<accession>X1HWM2</accession>
<gene>
    <name evidence="1" type="ORF">S03H2_43984</name>
</gene>
<comment type="caution">
    <text evidence="1">The sequence shown here is derived from an EMBL/GenBank/DDBJ whole genome shotgun (WGS) entry which is preliminary data.</text>
</comment>